<reference evidence="1 2" key="1">
    <citation type="journal article" date="2016" name="Nat. Commun.">
        <title>Thousands of microbial genomes shed light on interconnected biogeochemical processes in an aquifer system.</title>
        <authorList>
            <person name="Anantharaman K."/>
            <person name="Brown C.T."/>
            <person name="Hug L.A."/>
            <person name="Sharon I."/>
            <person name="Castelle C.J."/>
            <person name="Probst A.J."/>
            <person name="Thomas B.C."/>
            <person name="Singh A."/>
            <person name="Wilkins M.J."/>
            <person name="Karaoz U."/>
            <person name="Brodie E.L."/>
            <person name="Williams K.H."/>
            <person name="Hubbard S.S."/>
            <person name="Banfield J.F."/>
        </authorList>
    </citation>
    <scope>NUCLEOTIDE SEQUENCE [LARGE SCALE GENOMIC DNA]</scope>
</reference>
<dbReference type="AlphaFoldDB" id="A0A1G2BKB7"/>
<protein>
    <recommendedName>
        <fullName evidence="3">Cytotoxic translational repressor of toxin-antitoxin stability system</fullName>
    </recommendedName>
</protein>
<dbReference type="EMBL" id="MHKK01000028">
    <property type="protein sequence ID" value="OGY89634.1"/>
    <property type="molecule type" value="Genomic_DNA"/>
</dbReference>
<dbReference type="InterPro" id="IPR035093">
    <property type="entry name" value="RelE/ParE_toxin_dom_sf"/>
</dbReference>
<comment type="caution">
    <text evidence="1">The sequence shown here is derived from an EMBL/GenBank/DDBJ whole genome shotgun (WGS) entry which is preliminary data.</text>
</comment>
<gene>
    <name evidence="1" type="ORF">A2677_03665</name>
</gene>
<organism evidence="1 2">
    <name type="scientific">Candidatus Komeilibacteria bacterium RIFCSPHIGHO2_01_FULL_52_14</name>
    <dbReference type="NCBI Taxonomy" id="1798549"/>
    <lineage>
        <taxon>Bacteria</taxon>
        <taxon>Candidatus Komeiliibacteriota</taxon>
    </lineage>
</organism>
<evidence type="ECO:0000313" key="1">
    <source>
        <dbReference type="EMBL" id="OGY89634.1"/>
    </source>
</evidence>
<name>A0A1G2BKB7_9BACT</name>
<accession>A0A1G2BKB7</accession>
<dbReference type="Gene3D" id="3.30.2310.20">
    <property type="entry name" value="RelE-like"/>
    <property type="match status" value="1"/>
</dbReference>
<sequence length="82" mass="9935">MDRIEKLLRKISRKDREGLLNVVELLARGHWKGLNVVKLRGTDLYRLRHGRFRIIFHREDTTHEVVIDSIKLRREDTYKKLN</sequence>
<dbReference type="SUPFAM" id="SSF143011">
    <property type="entry name" value="RelE-like"/>
    <property type="match status" value="1"/>
</dbReference>
<evidence type="ECO:0000313" key="2">
    <source>
        <dbReference type="Proteomes" id="UP000177817"/>
    </source>
</evidence>
<proteinExistence type="predicted"/>
<evidence type="ECO:0008006" key="3">
    <source>
        <dbReference type="Google" id="ProtNLM"/>
    </source>
</evidence>
<dbReference type="Proteomes" id="UP000177817">
    <property type="component" value="Unassembled WGS sequence"/>
</dbReference>